<accession>A0A1V0DTI8</accession>
<organism evidence="10 12">
    <name type="scientific">Neisseria lactamica</name>
    <dbReference type="NCBI Taxonomy" id="486"/>
    <lineage>
        <taxon>Bacteria</taxon>
        <taxon>Pseudomonadati</taxon>
        <taxon>Pseudomonadota</taxon>
        <taxon>Betaproteobacteria</taxon>
        <taxon>Neisseriales</taxon>
        <taxon>Neisseriaceae</taxon>
        <taxon>Neisseria</taxon>
    </lineage>
</organism>
<keyword evidence="7" id="KW-0732">Signal</keyword>
<keyword evidence="3" id="KW-1134">Transmembrane beta strand</keyword>
<evidence type="ECO:0000313" key="12">
    <source>
        <dbReference type="Proteomes" id="UP000254193"/>
    </source>
</evidence>
<evidence type="ECO:0000256" key="6">
    <source>
        <dbReference type="ARBA" id="ARBA00023237"/>
    </source>
</evidence>
<evidence type="ECO:0000313" key="9">
    <source>
        <dbReference type="EMBL" id="ARB04363.1"/>
    </source>
</evidence>
<evidence type="ECO:0000256" key="3">
    <source>
        <dbReference type="ARBA" id="ARBA00022452"/>
    </source>
</evidence>
<feature type="signal peptide" evidence="7">
    <location>
        <begin position="1"/>
        <end position="19"/>
    </location>
</feature>
<feature type="chain" id="PRO_5042690936" evidence="7">
    <location>
        <begin position="20"/>
        <end position="175"/>
    </location>
</feature>
<evidence type="ECO:0000313" key="11">
    <source>
        <dbReference type="Proteomes" id="UP000191249"/>
    </source>
</evidence>
<feature type="domain" description="Porin opacity type" evidence="8">
    <location>
        <begin position="52"/>
        <end position="175"/>
    </location>
</feature>
<dbReference type="GeneID" id="61223667"/>
<dbReference type="AlphaFoldDB" id="A0A1V0DTI8"/>
<evidence type="ECO:0000256" key="7">
    <source>
        <dbReference type="SAM" id="SignalP"/>
    </source>
</evidence>
<sequence>MKKALAALIALALPAAALAEGASGFYVQADAAHAKASSSLGSAKGFSPRISAGYRINDLRFAVDYTRYKNYKQVPSTDFKLYSIGASAIYDFDTQSPVKPYLGARLSLNRASADLGGSDSFSQISTGLGVLAGVSYAVTPNVDLDAGYRYNYIGKVNNVKNVRTGELSAGVRVKF</sequence>
<dbReference type="EMBL" id="CP019894">
    <property type="protein sequence ID" value="ARB04363.1"/>
    <property type="molecule type" value="Genomic_DNA"/>
</dbReference>
<dbReference type="EMBL" id="UGRO01000002">
    <property type="protein sequence ID" value="SUA16665.1"/>
    <property type="molecule type" value="Genomic_DNA"/>
</dbReference>
<dbReference type="RefSeq" id="WP_002214205.1">
    <property type="nucleotide sequence ID" value="NZ_CAUJPL010000005.1"/>
</dbReference>
<evidence type="ECO:0000313" key="10">
    <source>
        <dbReference type="EMBL" id="SUA16665.1"/>
    </source>
</evidence>
<dbReference type="Pfam" id="PF02462">
    <property type="entry name" value="Opacity"/>
    <property type="match status" value="1"/>
</dbReference>
<gene>
    <name evidence="10" type="primary">piiC_2</name>
    <name evidence="9" type="ORF">B2G52_05220</name>
    <name evidence="10" type="ORF">NCTC10616_00307</name>
</gene>
<evidence type="ECO:0000259" key="8">
    <source>
        <dbReference type="Pfam" id="PF02462"/>
    </source>
</evidence>
<comment type="similarity">
    <text evidence="2">Belongs to the opacity porin family.</text>
</comment>
<evidence type="ECO:0000256" key="4">
    <source>
        <dbReference type="ARBA" id="ARBA00022692"/>
    </source>
</evidence>
<comment type="subcellular location">
    <subcellularLocation>
        <location evidence="1">Cell outer membrane</location>
    </subcellularLocation>
</comment>
<proteinExistence type="inferred from homology"/>
<dbReference type="Gene3D" id="2.40.160.20">
    <property type="match status" value="1"/>
</dbReference>
<dbReference type="GO" id="GO:0015288">
    <property type="term" value="F:porin activity"/>
    <property type="evidence" value="ECO:0007669"/>
    <property type="project" value="InterPro"/>
</dbReference>
<dbReference type="STRING" id="486.B2G52_05220"/>
<evidence type="ECO:0000256" key="1">
    <source>
        <dbReference type="ARBA" id="ARBA00004442"/>
    </source>
</evidence>
<evidence type="ECO:0000256" key="5">
    <source>
        <dbReference type="ARBA" id="ARBA00023136"/>
    </source>
</evidence>
<dbReference type="GO" id="GO:0009279">
    <property type="term" value="C:cell outer membrane"/>
    <property type="evidence" value="ECO:0007669"/>
    <property type="project" value="UniProtKB-SubCell"/>
</dbReference>
<dbReference type="Proteomes" id="UP000254193">
    <property type="component" value="Unassembled WGS sequence"/>
</dbReference>
<keyword evidence="5" id="KW-0472">Membrane</keyword>
<dbReference type="Proteomes" id="UP000191249">
    <property type="component" value="Chromosome"/>
</dbReference>
<dbReference type="InterPro" id="IPR003394">
    <property type="entry name" value="Porin_opacity"/>
</dbReference>
<name>A0A1V0DTI8_NEILA</name>
<dbReference type="InterPro" id="IPR011250">
    <property type="entry name" value="OMP/PagP_B-barrel"/>
</dbReference>
<keyword evidence="4" id="KW-0812">Transmembrane</keyword>
<evidence type="ECO:0000256" key="2">
    <source>
        <dbReference type="ARBA" id="ARBA00009830"/>
    </source>
</evidence>
<protein>
    <submittedName>
        <fullName evidence="9">Autotransporter outer membrane beta-barrel domain-containing protein</fullName>
    </submittedName>
    <submittedName>
        <fullName evidence="10">Outer membrane protein</fullName>
    </submittedName>
</protein>
<keyword evidence="12" id="KW-1185">Reference proteome</keyword>
<reference evidence="10 12" key="2">
    <citation type="submission" date="2018-06" db="EMBL/GenBank/DDBJ databases">
        <authorList>
            <consortium name="Pathogen Informatics"/>
            <person name="Doyle S."/>
        </authorList>
    </citation>
    <scope>NUCLEOTIDE SEQUENCE [LARGE SCALE GENOMIC DNA]</scope>
    <source>
        <strain evidence="10 12">NCTC10616</strain>
    </source>
</reference>
<reference evidence="9 11" key="1">
    <citation type="submission" date="2017-03" db="EMBL/GenBank/DDBJ databases">
        <title>N. lactamica Y92-1009 whole genome sequence.</title>
        <authorList>
            <person name="Pandey A.K."/>
            <person name="Read R.C."/>
        </authorList>
    </citation>
    <scope>NUCLEOTIDE SEQUENCE [LARGE SCALE GENOMIC DNA]</scope>
    <source>
        <strain evidence="9 11">Y92-1009</strain>
    </source>
</reference>
<dbReference type="SUPFAM" id="SSF56925">
    <property type="entry name" value="OMPA-like"/>
    <property type="match status" value="1"/>
</dbReference>
<keyword evidence="6" id="KW-0998">Cell outer membrane</keyword>